<dbReference type="Proteomes" id="UP000076874">
    <property type="component" value="Unassembled WGS sequence"/>
</dbReference>
<name>A0A167QW67_9HYPO</name>
<reference evidence="3 4" key="1">
    <citation type="journal article" date="2016" name="Genome Biol. Evol.">
        <title>Divergent and convergent evolution of fungal pathogenicity.</title>
        <authorList>
            <person name="Shang Y."/>
            <person name="Xiao G."/>
            <person name="Zheng P."/>
            <person name="Cen K."/>
            <person name="Zhan S."/>
            <person name="Wang C."/>
        </authorList>
    </citation>
    <scope>NUCLEOTIDE SEQUENCE [LARGE SCALE GENOMIC DNA]</scope>
    <source>
        <strain evidence="3 4">RCEF 264</strain>
    </source>
</reference>
<sequence>MVDVREGAKSPTAEAEAATVKAASPAEKAVAGSPTEREAGGSSSATAAVPTALLPPEHWTQLGMVSVDDDDDAESSLGEDKLSSTASLSSSILKYRTYQGRTYHSEIGDANYCDMADQFPDAMVTGTDVSPIQPTWVPPNVEFEIDDCTSDWTFAENEFDFVHIRYMGGCIPDWYGFFRQAYNVLAPGGYLESHEGSPNVYSDDGTLPPDSAIAQWGPLFVTGGKLLGRSFTVVDDGTQRKAMEAAGFVDVAEKLVKVPSGSWPADPRLKEIGLYAQHAVESDVEGFILFFTKVQQWSREQVEVYIAHLRKELRSLKHHVHYYQKLVWGRKPLTAAKNNNN</sequence>
<dbReference type="PANTHER" id="PTHR43591:SF10">
    <property type="entry name" value="ABC TRANSMEMBRANE TYPE-1 DOMAIN-CONTAINING PROTEIN-RELATED"/>
    <property type="match status" value="1"/>
</dbReference>
<dbReference type="AlphaFoldDB" id="A0A167QW67"/>
<dbReference type="SUPFAM" id="SSF53335">
    <property type="entry name" value="S-adenosyl-L-methionine-dependent methyltransferases"/>
    <property type="match status" value="1"/>
</dbReference>
<dbReference type="GO" id="GO:0008168">
    <property type="term" value="F:methyltransferase activity"/>
    <property type="evidence" value="ECO:0007669"/>
    <property type="project" value="UniProtKB-KW"/>
</dbReference>
<keyword evidence="4" id="KW-1185">Reference proteome</keyword>
<evidence type="ECO:0000313" key="4">
    <source>
        <dbReference type="Proteomes" id="UP000076874"/>
    </source>
</evidence>
<dbReference type="EMBL" id="AZHD01000013">
    <property type="protein sequence ID" value="OAA58024.1"/>
    <property type="molecule type" value="Genomic_DNA"/>
</dbReference>
<dbReference type="Pfam" id="PF13489">
    <property type="entry name" value="Methyltransf_23"/>
    <property type="match status" value="1"/>
</dbReference>
<comment type="caution">
    <text evidence="3">The sequence shown here is derived from an EMBL/GenBank/DDBJ whole genome shotgun (WGS) entry which is preliminary data.</text>
</comment>
<keyword evidence="3" id="KW-0808">Transferase</keyword>
<keyword evidence="3" id="KW-0489">Methyltransferase</keyword>
<dbReference type="Gene3D" id="3.40.50.150">
    <property type="entry name" value="Vaccinia Virus protein VP39"/>
    <property type="match status" value="1"/>
</dbReference>
<accession>A0A167QW67</accession>
<dbReference type="OrthoDB" id="2013972at2759"/>
<organism evidence="3 4">
    <name type="scientific">Niveomyces insectorum RCEF 264</name>
    <dbReference type="NCBI Taxonomy" id="1081102"/>
    <lineage>
        <taxon>Eukaryota</taxon>
        <taxon>Fungi</taxon>
        <taxon>Dikarya</taxon>
        <taxon>Ascomycota</taxon>
        <taxon>Pezizomycotina</taxon>
        <taxon>Sordariomycetes</taxon>
        <taxon>Hypocreomycetidae</taxon>
        <taxon>Hypocreales</taxon>
        <taxon>Cordycipitaceae</taxon>
        <taxon>Niveomyces</taxon>
    </lineage>
</organism>
<gene>
    <name evidence="3" type="ORF">SPI_06909</name>
</gene>
<evidence type="ECO:0000256" key="2">
    <source>
        <dbReference type="SAM" id="MobiDB-lite"/>
    </source>
</evidence>
<dbReference type="STRING" id="1081102.A0A167QW67"/>
<evidence type="ECO:0000256" key="1">
    <source>
        <dbReference type="ARBA" id="ARBA00038158"/>
    </source>
</evidence>
<dbReference type="PANTHER" id="PTHR43591">
    <property type="entry name" value="METHYLTRANSFERASE"/>
    <property type="match status" value="1"/>
</dbReference>
<comment type="similarity">
    <text evidence="1">Belongs to the methyltransferase superfamily. LaeA methyltransferase family.</text>
</comment>
<feature type="compositionally biased region" description="Low complexity" evidence="2">
    <location>
        <begin position="11"/>
        <end position="29"/>
    </location>
</feature>
<dbReference type="InterPro" id="IPR029063">
    <property type="entry name" value="SAM-dependent_MTases_sf"/>
</dbReference>
<evidence type="ECO:0000313" key="3">
    <source>
        <dbReference type="EMBL" id="OAA58024.1"/>
    </source>
</evidence>
<proteinExistence type="inferred from homology"/>
<dbReference type="GO" id="GO:0032259">
    <property type="term" value="P:methylation"/>
    <property type="evidence" value="ECO:0007669"/>
    <property type="project" value="UniProtKB-KW"/>
</dbReference>
<protein>
    <submittedName>
        <fullName evidence="3">Methyltransferase domain-containing protein</fullName>
    </submittedName>
</protein>
<dbReference type="CDD" id="cd02440">
    <property type="entry name" value="AdoMet_MTases"/>
    <property type="match status" value="1"/>
</dbReference>
<feature type="region of interest" description="Disordered" evidence="2">
    <location>
        <begin position="1"/>
        <end position="46"/>
    </location>
</feature>